<sequence>MAAVWEAVRPLSTSSPSQAWQAYQDDGLYTDRLYSEVEEAAASAMLCGDDYRDGIAPHTDW</sequence>
<protein>
    <submittedName>
        <fullName evidence="1">Uncharacterized protein</fullName>
    </submittedName>
</protein>
<dbReference type="Proteomes" id="UP001500683">
    <property type="component" value="Unassembled WGS sequence"/>
</dbReference>
<name>A0ABP7UWG1_9ACTN</name>
<gene>
    <name evidence="1" type="ORF">GCM10022214_01670</name>
</gene>
<keyword evidence="2" id="KW-1185">Reference proteome</keyword>
<evidence type="ECO:0000313" key="2">
    <source>
        <dbReference type="Proteomes" id="UP001500683"/>
    </source>
</evidence>
<dbReference type="EMBL" id="BAAAZG010000001">
    <property type="protein sequence ID" value="GAA4054468.1"/>
    <property type="molecule type" value="Genomic_DNA"/>
</dbReference>
<comment type="caution">
    <text evidence="1">The sequence shown here is derived from an EMBL/GenBank/DDBJ whole genome shotgun (WGS) entry which is preliminary data.</text>
</comment>
<organism evidence="1 2">
    <name type="scientific">Actinomadura miaoliensis</name>
    <dbReference type="NCBI Taxonomy" id="430685"/>
    <lineage>
        <taxon>Bacteria</taxon>
        <taxon>Bacillati</taxon>
        <taxon>Actinomycetota</taxon>
        <taxon>Actinomycetes</taxon>
        <taxon>Streptosporangiales</taxon>
        <taxon>Thermomonosporaceae</taxon>
        <taxon>Actinomadura</taxon>
    </lineage>
</organism>
<proteinExistence type="predicted"/>
<accession>A0ABP7UWG1</accession>
<reference evidence="2" key="1">
    <citation type="journal article" date="2019" name="Int. J. Syst. Evol. Microbiol.">
        <title>The Global Catalogue of Microorganisms (GCM) 10K type strain sequencing project: providing services to taxonomists for standard genome sequencing and annotation.</title>
        <authorList>
            <consortium name="The Broad Institute Genomics Platform"/>
            <consortium name="The Broad Institute Genome Sequencing Center for Infectious Disease"/>
            <person name="Wu L."/>
            <person name="Ma J."/>
        </authorList>
    </citation>
    <scope>NUCLEOTIDE SEQUENCE [LARGE SCALE GENOMIC DNA]</scope>
    <source>
        <strain evidence="2">JCM 16702</strain>
    </source>
</reference>
<evidence type="ECO:0000313" key="1">
    <source>
        <dbReference type="EMBL" id="GAA4054468.1"/>
    </source>
</evidence>